<evidence type="ECO:0000256" key="1">
    <source>
        <dbReference type="ARBA" id="ARBA00000189"/>
    </source>
</evidence>
<dbReference type="FunFam" id="1.10.640.10:FF:000006">
    <property type="entry name" value="Double oxidase: two peroxidase domains"/>
    <property type="match status" value="1"/>
</dbReference>
<proteinExistence type="predicted"/>
<reference evidence="9" key="1">
    <citation type="submission" date="2013-10" db="EMBL/GenBank/DDBJ databases">
        <title>Genome sequencing of Onchocerca volvulus.</title>
        <authorList>
            <person name="Cotton J."/>
            <person name="Tsai J."/>
            <person name="Stanley E."/>
            <person name="Tracey A."/>
            <person name="Holroyd N."/>
            <person name="Lustigman S."/>
            <person name="Berriman M."/>
        </authorList>
    </citation>
    <scope>NUCLEOTIDE SEQUENCE</scope>
</reference>
<dbReference type="FunFam" id="1.10.640.10:FF:000007">
    <property type="entry name" value="Peroxidase mlt-7"/>
    <property type="match status" value="1"/>
</dbReference>
<dbReference type="GO" id="GO:0046872">
    <property type="term" value="F:metal ion binding"/>
    <property type="evidence" value="ECO:0007669"/>
    <property type="project" value="UniProtKB-KW"/>
</dbReference>
<keyword evidence="5" id="KW-0732">Signal</keyword>
<dbReference type="SUPFAM" id="SSF48113">
    <property type="entry name" value="Heme-dependent peroxidases"/>
    <property type="match status" value="2"/>
</dbReference>
<keyword evidence="3" id="KW-0575">Peroxidase</keyword>
<dbReference type="Proteomes" id="UP000024404">
    <property type="component" value="Unassembled WGS sequence"/>
</dbReference>
<keyword evidence="7" id="KW-0349">Heme</keyword>
<accession>A0A2K6WMI1</accession>
<keyword evidence="4 7" id="KW-0479">Metal-binding</keyword>
<feature type="binding site" description="axial binding residue" evidence="7">
    <location>
        <position position="1126"/>
    </location>
    <ligand>
        <name>heme b</name>
        <dbReference type="ChEBI" id="CHEBI:60344"/>
    </ligand>
    <ligandPart>
        <name>Fe</name>
        <dbReference type="ChEBI" id="CHEBI:18248"/>
    </ligandPart>
</feature>
<dbReference type="PANTHER" id="PTHR11475:SF133">
    <property type="entry name" value="PEROXIDASE"/>
    <property type="match status" value="1"/>
</dbReference>
<evidence type="ECO:0000256" key="3">
    <source>
        <dbReference type="ARBA" id="ARBA00022559"/>
    </source>
</evidence>
<dbReference type="InterPro" id="IPR019791">
    <property type="entry name" value="Haem_peroxidase_animal"/>
</dbReference>
<dbReference type="PANTHER" id="PTHR11475">
    <property type="entry name" value="OXIDASE/PEROXIDASE"/>
    <property type="match status" value="1"/>
</dbReference>
<sequence length="1441" mass="164528">MAIKQYKKVGLEKSIDDMLSNAMNDARQVIKDLEQYHEPLLLQSSNVMNQIQTSFKMWGMHTRSEFNIRKLAHAALISLITTKKFKNGDIKSANVLPAVLKYIREYCPLDKIECSTDKYRTIDGTCNNIMHPNWGANGTPMQRIIEPFYANGVDELRTSATDGTELPNVRYLSNLFFVMKYLPILKVNTMVALWAHFVYTDLVHIGSLQLFKDEEQTPLPCCAPEIQQHPECKSVVISKNDPSYSGFLDCLPYTRTAPTPRPKCELGPREQANQVTSFLDASVIYGSTIQRARALRTFRNGQLLTSLDPLNQNMPPTTDLLCSMLKINGECDSSNNHHSFISGSDHVNFLPSTVVLHTIWIRQHNRIAINLKAINPYWSDEQLYQESRRIVIAQLQHITFNEFLPILISKENWSKFRLQPLSSGYSANYNSNVDPTVINTYAAAAGQFFFTMFGKHPALYEDDSIKILERPLNEYFNDPGSLFSTDQIRGILRYLLREPINGPTMYMNDEFRNKLFKGEGNLGYDLAALILQIGRDHGIPPYTVWREYCGGSKIQSFDDLMDDLIGGIELIRELSNVYKTTKEGDRYWYENELAPSGFTEEQLIEIRKTTMARILCNNVEYFDMIQPRVFELENNYNNYPINCNETLRLDMDLNKWHDESHKLNVPITEATIEEAIEIAMQEIKQRRKRERQIIRENQNLFKSGDPLLSYGKMMRAKHEAMAIARVSDIFLQVTKNMMSKIKSESNKQLLRELDINKMQNLLQQIDVSSFISRIEPFLGPGGSVEKCLPKNLPCDDNTPYRTMSGWCNNLQNPHFANAFGPLIHLLPPAYEDGIDMPRSKSVTGELLPSARVISNTIHFDLPISHQKFSGMIMQFGQILDHEVTHSPIERGPDDEILNCTRCDSHETLSTHCMPLPIPSDDPFFPTHDESGERRCLPFTRSLLGQLNLGYRNQINQLTAYLDGSVIYGSTECEAKELRTFVGGRLNSTNLGVFNSEALPQGDQEQDCRSSPKFMCFVAGDERNSHQPALTSMHNIFLREHNRIARKLEKRNPSWNDERIFQETRRIVGAEFAHIAYNEYLPLLLGKRLMHKYDLNTLKIGYYQGYDDGCDASISQPFATAAFRFGHTLVSRFFSRFNAYYKNFTEPVDLVENFNSVEAIYDAKRGSIDSLLVGLLGTPSMAFDRHITTALRNHLFGRRGEPLSGMDLISLNILRARDHGVQPYNTFRKFCGIGAAKDFSDLLTEMNESAVVALRSLYKTVDDIDLFPGLLCERPMEGALLPPTMACIIAEQFHRIKKCDRFYYENDLHATRFSPKQLNEIRKVTLASLLCANSRILKIQPNVFLLPDEFVNVPTSCAHFKHVNLDQWIDRPLCYVGNTVILLDETKRVSPCQSCTCTSKGSQCATITIRNCIALFSQYLFAEIMKDTACIVQCAHLFWKST</sequence>
<dbReference type="OMA" id="PHFANAF"/>
<dbReference type="Pfam" id="PF03098">
    <property type="entry name" value="An_peroxidase"/>
    <property type="match status" value="2"/>
</dbReference>
<evidence type="ECO:0000313" key="8">
    <source>
        <dbReference type="EnsemblMetazoa" id="OVOC9791.1"/>
    </source>
</evidence>
<dbReference type="Gene3D" id="1.10.640.10">
    <property type="entry name" value="Haem peroxidase domain superfamily, animal type"/>
    <property type="match status" value="2"/>
</dbReference>
<dbReference type="GO" id="GO:0006979">
    <property type="term" value="P:response to oxidative stress"/>
    <property type="evidence" value="ECO:0007669"/>
    <property type="project" value="InterPro"/>
</dbReference>
<evidence type="ECO:0000256" key="5">
    <source>
        <dbReference type="ARBA" id="ARBA00022729"/>
    </source>
</evidence>
<comment type="catalytic activity">
    <reaction evidence="1">
        <text>2 a phenolic donor + H2O2 = 2 a phenolic radical donor + 2 H2O</text>
        <dbReference type="Rhea" id="RHEA:56136"/>
        <dbReference type="ChEBI" id="CHEBI:15377"/>
        <dbReference type="ChEBI" id="CHEBI:16240"/>
        <dbReference type="ChEBI" id="CHEBI:139520"/>
        <dbReference type="ChEBI" id="CHEBI:139521"/>
        <dbReference type="EC" id="1.11.1.7"/>
    </reaction>
</comment>
<dbReference type="AlphaFoldDB" id="A0A2K6WMI1"/>
<evidence type="ECO:0000256" key="6">
    <source>
        <dbReference type="ARBA" id="ARBA00023157"/>
    </source>
</evidence>
<keyword evidence="7" id="KW-0408">Iron</keyword>
<evidence type="ECO:0000313" key="9">
    <source>
        <dbReference type="Proteomes" id="UP000024404"/>
    </source>
</evidence>
<keyword evidence="6" id="KW-1015">Disulfide bond</keyword>
<keyword evidence="9" id="KW-1185">Reference proteome</keyword>
<dbReference type="InterPro" id="IPR037120">
    <property type="entry name" value="Haem_peroxidase_sf_animal"/>
</dbReference>
<evidence type="ECO:0000256" key="4">
    <source>
        <dbReference type="ARBA" id="ARBA00022723"/>
    </source>
</evidence>
<evidence type="ECO:0000256" key="2">
    <source>
        <dbReference type="ARBA" id="ARBA00012313"/>
    </source>
</evidence>
<dbReference type="EC" id="1.11.1.7" evidence="2"/>
<reference evidence="8" key="2">
    <citation type="submission" date="2018-02" db="UniProtKB">
        <authorList>
            <consortium name="EnsemblMetazoa"/>
        </authorList>
    </citation>
    <scope>IDENTIFICATION</scope>
</reference>
<dbReference type="GO" id="GO:0020037">
    <property type="term" value="F:heme binding"/>
    <property type="evidence" value="ECO:0007669"/>
    <property type="project" value="InterPro"/>
</dbReference>
<protein>
    <recommendedName>
        <fullName evidence="2">peroxidase</fullName>
        <ecNumber evidence="2">1.11.1.7</ecNumber>
    </recommendedName>
</protein>
<dbReference type="PRINTS" id="PR00457">
    <property type="entry name" value="ANPEROXIDASE"/>
</dbReference>
<name>A0A2K6WMI1_ONCVO</name>
<evidence type="ECO:0000256" key="7">
    <source>
        <dbReference type="PIRSR" id="PIRSR619791-2"/>
    </source>
</evidence>
<dbReference type="CDD" id="cd09823">
    <property type="entry name" value="peroxinectin_like"/>
    <property type="match status" value="1"/>
</dbReference>
<organism evidence="8 9">
    <name type="scientific">Onchocerca volvulus</name>
    <dbReference type="NCBI Taxonomy" id="6282"/>
    <lineage>
        <taxon>Eukaryota</taxon>
        <taxon>Metazoa</taxon>
        <taxon>Ecdysozoa</taxon>
        <taxon>Nematoda</taxon>
        <taxon>Chromadorea</taxon>
        <taxon>Rhabditida</taxon>
        <taxon>Spirurina</taxon>
        <taxon>Spiruromorpha</taxon>
        <taxon>Filarioidea</taxon>
        <taxon>Onchocercidae</taxon>
        <taxon>Onchocerca</taxon>
    </lineage>
</organism>
<dbReference type="InterPro" id="IPR010255">
    <property type="entry name" value="Haem_peroxidase_sf"/>
</dbReference>
<dbReference type="EMBL" id="CMVM020000293">
    <property type="status" value="NOT_ANNOTATED_CDS"/>
    <property type="molecule type" value="Genomic_DNA"/>
</dbReference>
<dbReference type="PROSITE" id="PS50292">
    <property type="entry name" value="PEROXIDASE_3"/>
    <property type="match status" value="2"/>
</dbReference>
<dbReference type="EnsemblMetazoa" id="OVOC9791.1">
    <property type="protein sequence ID" value="OVOC9791.1"/>
    <property type="gene ID" value="WBGene00246600"/>
</dbReference>
<dbReference type="STRING" id="6282.A0A2K6WMI1"/>
<dbReference type="GO" id="GO:0140825">
    <property type="term" value="F:lactoperoxidase activity"/>
    <property type="evidence" value="ECO:0007669"/>
    <property type="project" value="UniProtKB-EC"/>
</dbReference>
<keyword evidence="3" id="KW-0560">Oxidoreductase</keyword>